<dbReference type="PANTHER" id="PTHR46554">
    <property type="entry name" value="MEDIATOR OF RNA POLYMERASE II TRANSCRIPTION SUBUNIT 26A-RELATED"/>
    <property type="match status" value="1"/>
</dbReference>
<feature type="region of interest" description="Disordered" evidence="4">
    <location>
        <begin position="95"/>
        <end position="167"/>
    </location>
</feature>
<reference evidence="6" key="1">
    <citation type="submission" date="2022-02" db="EMBL/GenBank/DDBJ databases">
        <authorList>
            <person name="Henning P.M."/>
            <person name="McCubbin A.G."/>
            <person name="Shore J.S."/>
        </authorList>
    </citation>
    <scope>NUCLEOTIDE SEQUENCE</scope>
    <source>
        <strain evidence="6">F60SS</strain>
        <tissue evidence="6">Leaves</tissue>
    </source>
</reference>
<dbReference type="InterPro" id="IPR017923">
    <property type="entry name" value="TFIIS_N"/>
</dbReference>
<feature type="compositionally biased region" description="Basic residues" evidence="4">
    <location>
        <begin position="479"/>
        <end position="495"/>
    </location>
</feature>
<feature type="region of interest" description="Disordered" evidence="4">
    <location>
        <begin position="334"/>
        <end position="413"/>
    </location>
</feature>
<comment type="subcellular location">
    <subcellularLocation>
        <location evidence="1 3">Nucleus</location>
    </subcellularLocation>
</comment>
<dbReference type="CDD" id="cd00183">
    <property type="entry name" value="TFIIS_I"/>
    <property type="match status" value="1"/>
</dbReference>
<evidence type="ECO:0000256" key="3">
    <source>
        <dbReference type="PROSITE-ProRule" id="PRU00649"/>
    </source>
</evidence>
<organism evidence="6 7">
    <name type="scientific">Turnera subulata</name>
    <dbReference type="NCBI Taxonomy" id="218843"/>
    <lineage>
        <taxon>Eukaryota</taxon>
        <taxon>Viridiplantae</taxon>
        <taxon>Streptophyta</taxon>
        <taxon>Embryophyta</taxon>
        <taxon>Tracheophyta</taxon>
        <taxon>Spermatophyta</taxon>
        <taxon>Magnoliopsida</taxon>
        <taxon>eudicotyledons</taxon>
        <taxon>Gunneridae</taxon>
        <taxon>Pentapetalae</taxon>
        <taxon>rosids</taxon>
        <taxon>fabids</taxon>
        <taxon>Malpighiales</taxon>
        <taxon>Passifloraceae</taxon>
        <taxon>Turnera</taxon>
    </lineage>
</organism>
<dbReference type="EMBL" id="JAKUCV010003518">
    <property type="protein sequence ID" value="KAJ4838573.1"/>
    <property type="molecule type" value="Genomic_DNA"/>
</dbReference>
<dbReference type="Gene3D" id="1.20.930.10">
    <property type="entry name" value="Conserved domain common to transcription factors TFIIS, elongin A, CRSP70"/>
    <property type="match status" value="1"/>
</dbReference>
<dbReference type="Proteomes" id="UP001141552">
    <property type="component" value="Unassembled WGS sequence"/>
</dbReference>
<protein>
    <recommendedName>
        <fullName evidence="5">TFIIS N-terminal domain-containing protein</fullName>
    </recommendedName>
</protein>
<dbReference type="InterPro" id="IPR035441">
    <property type="entry name" value="TFIIS/LEDGF_dom_sf"/>
</dbReference>
<evidence type="ECO:0000313" key="7">
    <source>
        <dbReference type="Proteomes" id="UP001141552"/>
    </source>
</evidence>
<feature type="compositionally biased region" description="Basic and acidic residues" evidence="4">
    <location>
        <begin position="371"/>
        <end position="382"/>
    </location>
</feature>
<evidence type="ECO:0000313" key="6">
    <source>
        <dbReference type="EMBL" id="KAJ4838573.1"/>
    </source>
</evidence>
<proteinExistence type="predicted"/>
<dbReference type="OrthoDB" id="44867at2759"/>
<sequence>MMMKSERTLECWRKYFRRAEADIFGIIHNAILVAAADYPNDFRFRRDGIAELLFSCRFTRCSGCNRVELATPAAPHGEPNNNTDHLNTNININNDNNINTVDDDDDDDVDFVDIEGDEDEESGGGDGGGGGVSSSREKEGSKTNSSSDNVRISRADTDVFNHNNSNDDDQLISNYSYGEAEALTDEIEEASQVVGEVLRIKDLFLNYRDESDSVLVESLRKLELLALTVDTLKATEIGKAVNGLRKHRSKEIQRRARTLIEGWKVLVDEWYSATKAIGGNEGTPDSANPSVLDEEEGLPSPPLDEAAFFDTHPNLNDFSENFWDGIHDDGRNVVLDTRNRNHGNTGNSSLRNENTKKQNKPTTTGANTMVKDNKIREKRQEAVMKPSKPSTANSGPRRPQEQSYEQKKNDSKLQQKMQKITTLRKPLISQETCSETKYEATKRKLHESYQQHEIAKRQRTVQMMELHDLPKPASVCRNPHMRPGNHNRHGAHGRR</sequence>
<evidence type="ECO:0000259" key="5">
    <source>
        <dbReference type="PROSITE" id="PS51319"/>
    </source>
</evidence>
<gene>
    <name evidence="6" type="ORF">Tsubulata_018222</name>
</gene>
<reference evidence="6" key="2">
    <citation type="journal article" date="2023" name="Plants (Basel)">
        <title>Annotation of the Turnera subulata (Passifloraceae) Draft Genome Reveals the S-Locus Evolved after the Divergence of Turneroideae from Passifloroideae in a Stepwise Manner.</title>
        <authorList>
            <person name="Henning P.M."/>
            <person name="Roalson E.H."/>
            <person name="Mir W."/>
            <person name="McCubbin A.G."/>
            <person name="Shore J.S."/>
        </authorList>
    </citation>
    <scope>NUCLEOTIDE SEQUENCE</scope>
    <source>
        <strain evidence="6">F60SS</strain>
    </source>
</reference>
<keyword evidence="7" id="KW-1185">Reference proteome</keyword>
<name>A0A9Q0JEE8_9ROSI</name>
<feature type="compositionally biased region" description="Basic and acidic residues" evidence="4">
    <location>
        <begin position="398"/>
        <end position="413"/>
    </location>
</feature>
<dbReference type="SMART" id="SM00509">
    <property type="entry name" value="TFS2N"/>
    <property type="match status" value="1"/>
</dbReference>
<accession>A0A9Q0JEE8</accession>
<dbReference type="InterPro" id="IPR003617">
    <property type="entry name" value="TFIIS/CRSP70_N_sub"/>
</dbReference>
<feature type="compositionally biased region" description="Polar residues" evidence="4">
    <location>
        <begin position="342"/>
        <end position="352"/>
    </location>
</feature>
<dbReference type="PROSITE" id="PS51319">
    <property type="entry name" value="TFIIS_N"/>
    <property type="match status" value="1"/>
</dbReference>
<feature type="region of interest" description="Disordered" evidence="4">
    <location>
        <begin position="276"/>
        <end position="302"/>
    </location>
</feature>
<feature type="region of interest" description="Disordered" evidence="4">
    <location>
        <begin position="471"/>
        <end position="495"/>
    </location>
</feature>
<dbReference type="AlphaFoldDB" id="A0A9Q0JEE8"/>
<feature type="compositionally biased region" description="Acidic residues" evidence="4">
    <location>
        <begin position="101"/>
        <end position="123"/>
    </location>
</feature>
<evidence type="ECO:0000256" key="2">
    <source>
        <dbReference type="ARBA" id="ARBA00023242"/>
    </source>
</evidence>
<dbReference type="SUPFAM" id="SSF47676">
    <property type="entry name" value="Conserved domain common to transcription factors TFIIS, elongin A, CRSP70"/>
    <property type="match status" value="1"/>
</dbReference>
<dbReference type="PANTHER" id="PTHR46554:SF2">
    <property type="entry name" value="TFIIS N-TERMINAL DOMAIN-CONTAINING PROTEIN"/>
    <property type="match status" value="1"/>
</dbReference>
<keyword evidence="2 3" id="KW-0539">Nucleus</keyword>
<dbReference type="Pfam" id="PF08711">
    <property type="entry name" value="Med26"/>
    <property type="match status" value="1"/>
</dbReference>
<evidence type="ECO:0000256" key="4">
    <source>
        <dbReference type="SAM" id="MobiDB-lite"/>
    </source>
</evidence>
<comment type="caution">
    <text evidence="6">The sequence shown here is derived from an EMBL/GenBank/DDBJ whole genome shotgun (WGS) entry which is preliminary data.</text>
</comment>
<feature type="domain" description="TFIIS N-terminal" evidence="5">
    <location>
        <begin position="195"/>
        <end position="270"/>
    </location>
</feature>
<evidence type="ECO:0000256" key="1">
    <source>
        <dbReference type="ARBA" id="ARBA00004123"/>
    </source>
</evidence>
<dbReference type="GO" id="GO:0005634">
    <property type="term" value="C:nucleus"/>
    <property type="evidence" value="ECO:0007669"/>
    <property type="project" value="UniProtKB-SubCell"/>
</dbReference>